<dbReference type="GO" id="GO:0003677">
    <property type="term" value="F:DNA binding"/>
    <property type="evidence" value="ECO:0007669"/>
    <property type="project" value="InterPro"/>
</dbReference>
<dbReference type="Proteomes" id="UP000324255">
    <property type="component" value="Unassembled WGS sequence"/>
</dbReference>
<dbReference type="InterPro" id="IPR036955">
    <property type="entry name" value="AP2/ERF_dom_sf"/>
</dbReference>
<feature type="domain" description="HNH nuclease" evidence="1">
    <location>
        <begin position="62"/>
        <end position="106"/>
    </location>
</feature>
<reference evidence="2 3" key="1">
    <citation type="submission" date="2019-09" db="EMBL/GenBank/DDBJ databases">
        <title>Genomic diversity of phyloplane-associated Pantoea species in Pakistan cotton crop.</title>
        <authorList>
            <person name="Tufail M.R."/>
            <person name="Cook D.R."/>
        </authorList>
    </citation>
    <scope>NUCLEOTIDE SEQUENCE [LARGE SCALE GENOMIC DNA]</scope>
    <source>
        <strain evidence="2 3">B_8</strain>
    </source>
</reference>
<dbReference type="EMBL" id="VWVM01000037">
    <property type="protein sequence ID" value="KAA6118059.1"/>
    <property type="molecule type" value="Genomic_DNA"/>
</dbReference>
<dbReference type="InterPro" id="IPR016177">
    <property type="entry name" value="DNA-bd_dom_sf"/>
</dbReference>
<dbReference type="AlphaFoldDB" id="A0AB34CCJ6"/>
<evidence type="ECO:0000259" key="1">
    <source>
        <dbReference type="Pfam" id="PF13392"/>
    </source>
</evidence>
<keyword evidence="2" id="KW-0540">Nuclease</keyword>
<keyword evidence="2" id="KW-0255">Endonuclease</keyword>
<proteinExistence type="predicted"/>
<dbReference type="InterPro" id="IPR003615">
    <property type="entry name" value="HNH_nuc"/>
</dbReference>
<dbReference type="SUPFAM" id="SSF54171">
    <property type="entry name" value="DNA-binding domain"/>
    <property type="match status" value="1"/>
</dbReference>
<dbReference type="GO" id="GO:0004519">
    <property type="term" value="F:endonuclease activity"/>
    <property type="evidence" value="ECO:0007669"/>
    <property type="project" value="UniProtKB-KW"/>
</dbReference>
<gene>
    <name evidence="2" type="ORF">F3I20_23390</name>
</gene>
<keyword evidence="3" id="KW-1185">Reference proteome</keyword>
<dbReference type="SUPFAM" id="SSF54060">
    <property type="entry name" value="His-Me finger endonucleases"/>
    <property type="match status" value="1"/>
</dbReference>
<dbReference type="Gene3D" id="3.30.730.10">
    <property type="entry name" value="AP2/ERF domain"/>
    <property type="match status" value="1"/>
</dbReference>
<dbReference type="GO" id="GO:0003700">
    <property type="term" value="F:DNA-binding transcription factor activity"/>
    <property type="evidence" value="ECO:0007669"/>
    <property type="project" value="InterPro"/>
</dbReference>
<keyword evidence="2" id="KW-0378">Hydrolase</keyword>
<evidence type="ECO:0000313" key="2">
    <source>
        <dbReference type="EMBL" id="KAA6118059.1"/>
    </source>
</evidence>
<dbReference type="Pfam" id="PF13392">
    <property type="entry name" value="HNH_3"/>
    <property type="match status" value="1"/>
</dbReference>
<evidence type="ECO:0000313" key="3">
    <source>
        <dbReference type="Proteomes" id="UP000324255"/>
    </source>
</evidence>
<accession>A0AB34CCJ6</accession>
<name>A0AB34CCJ6_9GAMM</name>
<dbReference type="RefSeq" id="WP_150015970.1">
    <property type="nucleotide sequence ID" value="NZ_VWVM01000037.1"/>
</dbReference>
<comment type="caution">
    <text evidence="2">The sequence shown here is derived from an EMBL/GenBank/DDBJ whole genome shotgun (WGS) entry which is preliminary data.</text>
</comment>
<organism evidence="2 3">
    <name type="scientific">Candidatus Pantoea gossypiicola</name>
    <dbReference type="NCBI Taxonomy" id="2608008"/>
    <lineage>
        <taxon>Bacteria</taxon>
        <taxon>Pseudomonadati</taxon>
        <taxon>Pseudomonadota</taxon>
        <taxon>Gammaproteobacteria</taxon>
        <taxon>Enterobacterales</taxon>
        <taxon>Erwiniaceae</taxon>
        <taxon>Pantoea</taxon>
    </lineage>
</organism>
<protein>
    <submittedName>
        <fullName evidence="2">HNH endonuclease</fullName>
    </submittedName>
</protein>
<dbReference type="Gene3D" id="3.90.75.20">
    <property type="match status" value="1"/>
</dbReference>
<sequence>MPRKFDVTAEVLAELKGCLSLNEVSGELIWIVNPRGKRQKGDRAGSQQNNGYRIITFQGRHYYEHRLIWFWLYGDIPAEKVIDHINGNKGDSRPLNLRLVSQRLNSQNVVRNSTRKNLAGEILPQGVHMSAGSGKYYACIKVNYRKKHLGTFDSSEEAHIAYLRAKSLSHPASTIERLL</sequence>
<dbReference type="InterPro" id="IPR044925">
    <property type="entry name" value="His-Me_finger_sf"/>
</dbReference>